<protein>
    <recommendedName>
        <fullName evidence="3">YdhG-like domain-containing protein</fullName>
    </recommendedName>
</protein>
<reference evidence="1 2" key="1">
    <citation type="submission" date="2022-03" db="EMBL/GenBank/DDBJ databases">
        <title>Complete genome analysis of Roseomonas KG 17.1 : a prolific producer of plant growth promoters.</title>
        <authorList>
            <person name="Saadouli I."/>
            <person name="Najjari A."/>
            <person name="Mosbah A."/>
            <person name="Ouzari H.I."/>
        </authorList>
    </citation>
    <scope>NUCLEOTIDE SEQUENCE [LARGE SCALE GENOMIC DNA]</scope>
    <source>
        <strain evidence="1 2">KG17-1</strain>
    </source>
</reference>
<organism evidence="1 2">
    <name type="scientific">Teichococcus vastitatis</name>
    <dbReference type="NCBI Taxonomy" id="2307076"/>
    <lineage>
        <taxon>Bacteria</taxon>
        <taxon>Pseudomonadati</taxon>
        <taxon>Pseudomonadota</taxon>
        <taxon>Alphaproteobacteria</taxon>
        <taxon>Acetobacterales</taxon>
        <taxon>Roseomonadaceae</taxon>
        <taxon>Roseomonas</taxon>
    </lineage>
</organism>
<name>A0ABS9W8Q7_9PROT</name>
<sequence length="155" mass="16953">MSEYFPNSALRELWYARRAVLLAALREAAAGAAEHGAEYRDINGWAAWARLGRHAVDVTTSMPFSNADTMPVLLRFSRSDGFGARKPSCREIALTFENGSDRLTATGQQALSEVVQHFLRLLREGPAASTARRGPRSPTRKAMQARAAYAKAMAG</sequence>
<evidence type="ECO:0008006" key="3">
    <source>
        <dbReference type="Google" id="ProtNLM"/>
    </source>
</evidence>
<proteinExistence type="predicted"/>
<dbReference type="EMBL" id="JALBUU010000028">
    <property type="protein sequence ID" value="MCI0755393.1"/>
    <property type="molecule type" value="Genomic_DNA"/>
</dbReference>
<keyword evidence="2" id="KW-1185">Reference proteome</keyword>
<gene>
    <name evidence="1" type="ORF">MON41_16860</name>
</gene>
<evidence type="ECO:0000313" key="1">
    <source>
        <dbReference type="EMBL" id="MCI0755393.1"/>
    </source>
</evidence>
<dbReference type="RefSeq" id="WP_120009585.1">
    <property type="nucleotide sequence ID" value="NZ_JALBUU010000028.1"/>
</dbReference>
<evidence type="ECO:0000313" key="2">
    <source>
        <dbReference type="Proteomes" id="UP001201985"/>
    </source>
</evidence>
<dbReference type="Proteomes" id="UP001201985">
    <property type="component" value="Unassembled WGS sequence"/>
</dbReference>
<comment type="caution">
    <text evidence="1">The sequence shown here is derived from an EMBL/GenBank/DDBJ whole genome shotgun (WGS) entry which is preliminary data.</text>
</comment>
<accession>A0ABS9W8Q7</accession>